<organism evidence="2 3">
    <name type="scientific">Gigaspora rosea</name>
    <dbReference type="NCBI Taxonomy" id="44941"/>
    <lineage>
        <taxon>Eukaryota</taxon>
        <taxon>Fungi</taxon>
        <taxon>Fungi incertae sedis</taxon>
        <taxon>Mucoromycota</taxon>
        <taxon>Glomeromycotina</taxon>
        <taxon>Glomeromycetes</taxon>
        <taxon>Diversisporales</taxon>
        <taxon>Gigasporaceae</taxon>
        <taxon>Gigaspora</taxon>
    </lineage>
</organism>
<keyword evidence="1" id="KW-0732">Signal</keyword>
<feature type="chain" id="PRO_5017327044" description="Secreted protein" evidence="1">
    <location>
        <begin position="18"/>
        <end position="72"/>
    </location>
</feature>
<evidence type="ECO:0000313" key="2">
    <source>
        <dbReference type="EMBL" id="RIB05374.1"/>
    </source>
</evidence>
<evidence type="ECO:0000256" key="1">
    <source>
        <dbReference type="SAM" id="SignalP"/>
    </source>
</evidence>
<proteinExistence type="predicted"/>
<name>A0A397U576_9GLOM</name>
<dbReference type="AlphaFoldDB" id="A0A397U576"/>
<evidence type="ECO:0000313" key="3">
    <source>
        <dbReference type="Proteomes" id="UP000266673"/>
    </source>
</evidence>
<comment type="caution">
    <text evidence="2">The sequence shown here is derived from an EMBL/GenBank/DDBJ whole genome shotgun (WGS) entry which is preliminary data.</text>
</comment>
<accession>A0A397U576</accession>
<keyword evidence="3" id="KW-1185">Reference proteome</keyword>
<sequence length="72" mass="7827">MLPFFCLLSSFFSSSIATSLVLIAATKLLSASIASLSTSYLDITKFLAHSLISFSRTASPLHCFFNHSDDFS</sequence>
<dbReference type="Proteomes" id="UP000266673">
    <property type="component" value="Unassembled WGS sequence"/>
</dbReference>
<feature type="signal peptide" evidence="1">
    <location>
        <begin position="1"/>
        <end position="17"/>
    </location>
</feature>
<evidence type="ECO:0008006" key="4">
    <source>
        <dbReference type="Google" id="ProtNLM"/>
    </source>
</evidence>
<gene>
    <name evidence="2" type="ORF">C2G38_2118514</name>
</gene>
<reference evidence="2 3" key="1">
    <citation type="submission" date="2018-06" db="EMBL/GenBank/DDBJ databases">
        <title>Comparative genomics reveals the genomic features of Rhizophagus irregularis, R. cerebriforme, R. diaphanum and Gigaspora rosea, and their symbiotic lifestyle signature.</title>
        <authorList>
            <person name="Morin E."/>
            <person name="San Clemente H."/>
            <person name="Chen E.C.H."/>
            <person name="De La Providencia I."/>
            <person name="Hainaut M."/>
            <person name="Kuo A."/>
            <person name="Kohler A."/>
            <person name="Murat C."/>
            <person name="Tang N."/>
            <person name="Roy S."/>
            <person name="Loubradou J."/>
            <person name="Henrissat B."/>
            <person name="Grigoriev I.V."/>
            <person name="Corradi N."/>
            <person name="Roux C."/>
            <person name="Martin F.M."/>
        </authorList>
    </citation>
    <scope>NUCLEOTIDE SEQUENCE [LARGE SCALE GENOMIC DNA]</scope>
    <source>
        <strain evidence="2 3">DAOM 194757</strain>
    </source>
</reference>
<protein>
    <recommendedName>
        <fullName evidence="4">Secreted protein</fullName>
    </recommendedName>
</protein>
<dbReference type="EMBL" id="QKWP01001992">
    <property type="protein sequence ID" value="RIB05374.1"/>
    <property type="molecule type" value="Genomic_DNA"/>
</dbReference>